<accession>A0A5A7T4F5</accession>
<dbReference type="InterPro" id="IPR043502">
    <property type="entry name" value="DNA/RNA_pol_sf"/>
</dbReference>
<sequence>MANSCKCERSKRVPWADRNAMMTIPVLALLDFNLPFEIETYALGELMAVVLAVQRWRPYLLGRKFVVKADFVYKPGLENRAADALSRMPPSVHLYNLTAPTLIDLVVIKEVEKDEHLKEIIAKSEKEEGVCNYSMQHGMLRSATLNDGLILKFVGRSTLVSVGAEPLQNLKWTHALVWDFGMMTSLEIHSAIASASILISTTEGRLAKSKTNSAWGKAKSYCFGLSPLRHRMRLPRVRLVTSVWLSV</sequence>
<reference evidence="3 4" key="1">
    <citation type="submission" date="2019-08" db="EMBL/GenBank/DDBJ databases">
        <title>Draft genome sequences of two oriental melons (Cucumis melo L. var makuwa).</title>
        <authorList>
            <person name="Kwon S.-Y."/>
        </authorList>
    </citation>
    <scope>NUCLEOTIDE SEQUENCE [LARGE SCALE GENOMIC DNA]</scope>
    <source>
        <strain evidence="4">cv. Chang Bougi</strain>
        <strain evidence="3">cv. SW 3</strain>
        <tissue evidence="1">Leaf</tissue>
    </source>
</reference>
<evidence type="ECO:0000313" key="1">
    <source>
        <dbReference type="EMBL" id="KAA0038344.1"/>
    </source>
</evidence>
<dbReference type="SUPFAM" id="SSF56672">
    <property type="entry name" value="DNA/RNA polymerases"/>
    <property type="match status" value="1"/>
</dbReference>
<proteinExistence type="predicted"/>
<dbReference type="EMBL" id="SSTE01018746">
    <property type="protein sequence ID" value="KAA0038344.1"/>
    <property type="molecule type" value="Genomic_DNA"/>
</dbReference>
<dbReference type="AlphaFoldDB" id="A0A5A7T4F5"/>
<evidence type="ECO:0000313" key="4">
    <source>
        <dbReference type="Proteomes" id="UP000321947"/>
    </source>
</evidence>
<dbReference type="EMBL" id="SSTD01019069">
    <property type="protein sequence ID" value="TYJ97051.1"/>
    <property type="molecule type" value="Genomic_DNA"/>
</dbReference>
<dbReference type="Proteomes" id="UP000321393">
    <property type="component" value="Unassembled WGS sequence"/>
</dbReference>
<gene>
    <name evidence="2" type="ORF">E5676_scaffold506G001170</name>
    <name evidence="1" type="ORF">E6C27_scaffold270G002200</name>
</gene>
<evidence type="ECO:0000313" key="3">
    <source>
        <dbReference type="Proteomes" id="UP000321393"/>
    </source>
</evidence>
<evidence type="ECO:0000313" key="2">
    <source>
        <dbReference type="EMBL" id="TYJ97051.1"/>
    </source>
</evidence>
<dbReference type="Proteomes" id="UP000321947">
    <property type="component" value="Unassembled WGS sequence"/>
</dbReference>
<name>A0A5A7T4F5_CUCMM</name>
<organism evidence="1 3">
    <name type="scientific">Cucumis melo var. makuwa</name>
    <name type="common">Oriental melon</name>
    <dbReference type="NCBI Taxonomy" id="1194695"/>
    <lineage>
        <taxon>Eukaryota</taxon>
        <taxon>Viridiplantae</taxon>
        <taxon>Streptophyta</taxon>
        <taxon>Embryophyta</taxon>
        <taxon>Tracheophyta</taxon>
        <taxon>Spermatophyta</taxon>
        <taxon>Magnoliopsida</taxon>
        <taxon>eudicotyledons</taxon>
        <taxon>Gunneridae</taxon>
        <taxon>Pentapetalae</taxon>
        <taxon>rosids</taxon>
        <taxon>fabids</taxon>
        <taxon>Cucurbitales</taxon>
        <taxon>Cucurbitaceae</taxon>
        <taxon>Benincaseae</taxon>
        <taxon>Cucumis</taxon>
    </lineage>
</organism>
<protein>
    <submittedName>
        <fullName evidence="1">Transposon Tf2-1 polyprotein isoform X1</fullName>
    </submittedName>
</protein>
<comment type="caution">
    <text evidence="1">The sequence shown here is derived from an EMBL/GenBank/DDBJ whole genome shotgun (WGS) entry which is preliminary data.</text>
</comment>